<evidence type="ECO:0000256" key="2">
    <source>
        <dbReference type="ARBA" id="ARBA00022676"/>
    </source>
</evidence>
<feature type="domain" description="Glycosyltransferase 2-like" evidence="4">
    <location>
        <begin position="8"/>
        <end position="116"/>
    </location>
</feature>
<evidence type="ECO:0000256" key="1">
    <source>
        <dbReference type="ARBA" id="ARBA00006739"/>
    </source>
</evidence>
<keyword evidence="6" id="KW-1185">Reference proteome</keyword>
<dbReference type="InterPro" id="IPR001173">
    <property type="entry name" value="Glyco_trans_2-like"/>
</dbReference>
<evidence type="ECO:0000313" key="5">
    <source>
        <dbReference type="EMBL" id="MDR6843114.1"/>
    </source>
</evidence>
<dbReference type="Gene3D" id="3.90.550.10">
    <property type="entry name" value="Spore Coat Polysaccharide Biosynthesis Protein SpsA, Chain A"/>
    <property type="match status" value="1"/>
</dbReference>
<dbReference type="SUPFAM" id="SSF53448">
    <property type="entry name" value="Nucleotide-diphospho-sugar transferases"/>
    <property type="match status" value="1"/>
</dbReference>
<sequence>MTHRPRISVCIANYNGAEVIHSCIDSVLRQECEADVEVIVHDDASTDGSAKALADTHPDIRIIFSDENVGFCISNNRMAAIAEGEYLLLLNNDAMLRNGALQAMCDAATSGSDGILSVPQYQASTGQLLDRGCRLDCLLMPIPVTASDPHRPVTVMGSCLWIPKRLWERIGGFPEWIASIGEDTFLCLGAWQAGVRVHVIDGTGYDHVVGLSFGGGKAVAGKLSTTTRRRFLSERNRICVLAIFCPPLLLPLALLIQTSELIVEGIAMSLVKRDTRFLREVVLAAIASAWKLRRVVCGERRRMQASFGAFPIRRWLGLITPLPQKLRAVWRHGIPDVQ</sequence>
<dbReference type="PANTHER" id="PTHR43179:SF12">
    <property type="entry name" value="GALACTOFURANOSYLTRANSFERASE GLFT2"/>
    <property type="match status" value="1"/>
</dbReference>
<reference evidence="5 6" key="1">
    <citation type="submission" date="2023-07" db="EMBL/GenBank/DDBJ databases">
        <title>Sorghum-associated microbial communities from plants grown in Nebraska, USA.</title>
        <authorList>
            <person name="Schachtman D."/>
        </authorList>
    </citation>
    <scope>NUCLEOTIDE SEQUENCE [LARGE SCALE GENOMIC DNA]</scope>
    <source>
        <strain evidence="5 6">BE107</strain>
    </source>
</reference>
<accession>A0ABU1RWH8</accession>
<dbReference type="Pfam" id="PF00535">
    <property type="entry name" value="Glycos_transf_2"/>
    <property type="match status" value="1"/>
</dbReference>
<dbReference type="InterPro" id="IPR029044">
    <property type="entry name" value="Nucleotide-diphossugar_trans"/>
</dbReference>
<comment type="similarity">
    <text evidence="1">Belongs to the glycosyltransferase 2 family.</text>
</comment>
<dbReference type="Proteomes" id="UP001254759">
    <property type="component" value="Unassembled WGS sequence"/>
</dbReference>
<protein>
    <submittedName>
        <fullName evidence="5">GT2 family glycosyltransferase</fullName>
    </submittedName>
</protein>
<gene>
    <name evidence="5" type="ORF">J2W94_003421</name>
</gene>
<name>A0ABU1RWH8_9GAMM</name>
<keyword evidence="3" id="KW-0808">Transferase</keyword>
<organism evidence="5 6">
    <name type="scientific">Pseudoxanthomonas sacheonensis</name>
    <dbReference type="NCBI Taxonomy" id="443615"/>
    <lineage>
        <taxon>Bacteria</taxon>
        <taxon>Pseudomonadati</taxon>
        <taxon>Pseudomonadota</taxon>
        <taxon>Gammaproteobacteria</taxon>
        <taxon>Lysobacterales</taxon>
        <taxon>Lysobacteraceae</taxon>
        <taxon>Pseudoxanthomonas</taxon>
    </lineage>
</organism>
<comment type="caution">
    <text evidence="5">The sequence shown here is derived from an EMBL/GenBank/DDBJ whole genome shotgun (WGS) entry which is preliminary data.</text>
</comment>
<evidence type="ECO:0000256" key="3">
    <source>
        <dbReference type="ARBA" id="ARBA00022679"/>
    </source>
</evidence>
<evidence type="ECO:0000259" key="4">
    <source>
        <dbReference type="Pfam" id="PF00535"/>
    </source>
</evidence>
<keyword evidence="2" id="KW-0328">Glycosyltransferase</keyword>
<dbReference type="RefSeq" id="WP_310095983.1">
    <property type="nucleotide sequence ID" value="NZ_JAVDTT010000005.1"/>
</dbReference>
<proteinExistence type="inferred from homology"/>
<evidence type="ECO:0000313" key="6">
    <source>
        <dbReference type="Proteomes" id="UP001254759"/>
    </source>
</evidence>
<dbReference type="EMBL" id="JAVDTT010000005">
    <property type="protein sequence ID" value="MDR6843114.1"/>
    <property type="molecule type" value="Genomic_DNA"/>
</dbReference>
<dbReference type="PANTHER" id="PTHR43179">
    <property type="entry name" value="RHAMNOSYLTRANSFERASE WBBL"/>
    <property type="match status" value="1"/>
</dbReference>